<dbReference type="AlphaFoldDB" id="A0A1E5LBC6"/>
<dbReference type="GO" id="GO:0043937">
    <property type="term" value="P:regulation of sporulation"/>
    <property type="evidence" value="ECO:0007669"/>
    <property type="project" value="InterPro"/>
</dbReference>
<proteinExistence type="predicted"/>
<dbReference type="GO" id="GO:0046983">
    <property type="term" value="F:protein dimerization activity"/>
    <property type="evidence" value="ECO:0007669"/>
    <property type="project" value="InterPro"/>
</dbReference>
<name>A0A1E5LBC6_9BACI</name>
<dbReference type="InterPro" id="IPR037208">
    <property type="entry name" value="Spo0E-like_sf"/>
</dbReference>
<comment type="caution">
    <text evidence="1">The sequence shown here is derived from an EMBL/GenBank/DDBJ whole genome shotgun (WGS) entry which is preliminary data.</text>
</comment>
<accession>A0A1E5LBC6</accession>
<evidence type="ECO:0008006" key="3">
    <source>
        <dbReference type="Google" id="ProtNLM"/>
    </source>
</evidence>
<keyword evidence="2" id="KW-1185">Reference proteome</keyword>
<dbReference type="Pfam" id="PF09388">
    <property type="entry name" value="SpoOE-like"/>
    <property type="match status" value="1"/>
</dbReference>
<sequence length="61" mass="7081">MVNNPSSNYLDYLQTLIGITRKEMIQIGLEKGLDAKETIEQSKKLDVILNRYQKEINKLNN</sequence>
<dbReference type="InterPro" id="IPR018540">
    <property type="entry name" value="Spo0E-like"/>
</dbReference>
<evidence type="ECO:0000313" key="1">
    <source>
        <dbReference type="EMBL" id="OEH91378.1"/>
    </source>
</evidence>
<dbReference type="InterPro" id="IPR036638">
    <property type="entry name" value="HLH_DNA-bd_sf"/>
</dbReference>
<protein>
    <recommendedName>
        <fullName evidence="3">Spo0E family sporulation regulatory protein-aspartic acid phosphatase</fullName>
    </recommendedName>
</protein>
<dbReference type="Gene3D" id="4.10.280.10">
    <property type="entry name" value="Helix-loop-helix DNA-binding domain"/>
    <property type="match status" value="1"/>
</dbReference>
<evidence type="ECO:0000313" key="2">
    <source>
        <dbReference type="Proteomes" id="UP000095209"/>
    </source>
</evidence>
<organism evidence="1 2">
    <name type="scientific">Bacillus solimangrovi</name>
    <dbReference type="NCBI Taxonomy" id="1305675"/>
    <lineage>
        <taxon>Bacteria</taxon>
        <taxon>Bacillati</taxon>
        <taxon>Bacillota</taxon>
        <taxon>Bacilli</taxon>
        <taxon>Bacillales</taxon>
        <taxon>Bacillaceae</taxon>
        <taxon>Bacillus</taxon>
    </lineage>
</organism>
<dbReference type="Proteomes" id="UP000095209">
    <property type="component" value="Unassembled WGS sequence"/>
</dbReference>
<dbReference type="RefSeq" id="WP_069718638.1">
    <property type="nucleotide sequence ID" value="NZ_MJEH01000062.1"/>
</dbReference>
<gene>
    <name evidence="1" type="ORF">BFG57_05800</name>
</gene>
<dbReference type="SUPFAM" id="SSF140500">
    <property type="entry name" value="BAS1536-like"/>
    <property type="match status" value="1"/>
</dbReference>
<dbReference type="EMBL" id="MJEH01000062">
    <property type="protein sequence ID" value="OEH91378.1"/>
    <property type="molecule type" value="Genomic_DNA"/>
</dbReference>
<reference evidence="1 2" key="1">
    <citation type="submission" date="2016-08" db="EMBL/GenBank/DDBJ databases">
        <title>Genome of Bacillus solimangrovi GH2-4.</title>
        <authorList>
            <person name="Lim S."/>
            <person name="Kim B.-C."/>
        </authorList>
    </citation>
    <scope>NUCLEOTIDE SEQUENCE [LARGE SCALE GENOMIC DNA]</scope>
    <source>
        <strain evidence="1 2">GH2-4</strain>
    </source>
</reference>